<protein>
    <recommendedName>
        <fullName evidence="8">Rod shape-determining protein MreD</fullName>
    </recommendedName>
</protein>
<evidence type="ECO:0000256" key="6">
    <source>
        <dbReference type="ARBA" id="ARBA00022989"/>
    </source>
</evidence>
<dbReference type="STRING" id="357804.Ping_1124"/>
<dbReference type="Pfam" id="PF04093">
    <property type="entry name" value="MreD"/>
    <property type="match status" value="1"/>
</dbReference>
<keyword evidence="8" id="KW-0997">Cell inner membrane</keyword>
<dbReference type="InterPro" id="IPR026034">
    <property type="entry name" value="MreD_proteobac"/>
</dbReference>
<dbReference type="eggNOG" id="COG2891">
    <property type="taxonomic scope" value="Bacteria"/>
</dbReference>
<sequence length="133" mass="15810">MLNAFRPDWMILIIFYWVLALPHRVSIVHAFILGVVFDLLLGSTLGMHALLFSFLAYIVITNYQLFRYFTLVQTTLLVGLYSLLSKLALYLMASSLQDIILHQSYFWSVFTSMLVWPWFFLFLRFIRRRFKVV</sequence>
<evidence type="ECO:0000256" key="7">
    <source>
        <dbReference type="ARBA" id="ARBA00023136"/>
    </source>
</evidence>
<dbReference type="EMBL" id="CP000510">
    <property type="protein sequence ID" value="ABM02961.1"/>
    <property type="molecule type" value="Genomic_DNA"/>
</dbReference>
<dbReference type="GO" id="GO:0008360">
    <property type="term" value="P:regulation of cell shape"/>
    <property type="evidence" value="ECO:0007669"/>
    <property type="project" value="UniProtKB-UniRule"/>
</dbReference>
<comment type="subcellular location">
    <subcellularLocation>
        <location evidence="8">Cell inner membrane</location>
    </subcellularLocation>
    <subcellularLocation>
        <location evidence="1">Cell membrane</location>
        <topology evidence="1">Multi-pass membrane protein</topology>
    </subcellularLocation>
</comment>
<keyword evidence="6 9" id="KW-1133">Transmembrane helix</keyword>
<dbReference type="AlphaFoldDB" id="A1STZ6"/>
<evidence type="ECO:0000256" key="9">
    <source>
        <dbReference type="SAM" id="Phobius"/>
    </source>
</evidence>
<evidence type="ECO:0000256" key="2">
    <source>
        <dbReference type="ARBA" id="ARBA00007776"/>
    </source>
</evidence>
<keyword evidence="3 8" id="KW-1003">Cell membrane</keyword>
<dbReference type="PANTHER" id="PTHR37484:SF1">
    <property type="entry name" value="ROD SHAPE-DETERMINING PROTEIN MRED"/>
    <property type="match status" value="1"/>
</dbReference>
<keyword evidence="7 8" id="KW-0472">Membrane</keyword>
<keyword evidence="4 9" id="KW-0812">Transmembrane</keyword>
<feature type="transmembrane region" description="Helical" evidence="9">
    <location>
        <begin position="105"/>
        <end position="126"/>
    </location>
</feature>
<feature type="transmembrane region" description="Helical" evidence="9">
    <location>
        <begin position="71"/>
        <end position="93"/>
    </location>
</feature>
<organism evidence="10 11">
    <name type="scientific">Psychromonas ingrahamii (strain DSM 17664 / CCUG 51855 / 37)</name>
    <dbReference type="NCBI Taxonomy" id="357804"/>
    <lineage>
        <taxon>Bacteria</taxon>
        <taxon>Pseudomonadati</taxon>
        <taxon>Pseudomonadota</taxon>
        <taxon>Gammaproteobacteria</taxon>
        <taxon>Alteromonadales</taxon>
        <taxon>Psychromonadaceae</taxon>
        <taxon>Psychromonas</taxon>
    </lineage>
</organism>
<dbReference type="NCBIfam" id="TIGR03426">
    <property type="entry name" value="shape_MreD"/>
    <property type="match status" value="1"/>
</dbReference>
<dbReference type="GO" id="GO:0005886">
    <property type="term" value="C:plasma membrane"/>
    <property type="evidence" value="ECO:0007669"/>
    <property type="project" value="UniProtKB-SubCell"/>
</dbReference>
<feature type="transmembrane region" description="Helical" evidence="9">
    <location>
        <begin position="40"/>
        <end position="59"/>
    </location>
</feature>
<accession>A1STZ6</accession>
<evidence type="ECO:0000256" key="3">
    <source>
        <dbReference type="ARBA" id="ARBA00022475"/>
    </source>
</evidence>
<evidence type="ECO:0000256" key="1">
    <source>
        <dbReference type="ARBA" id="ARBA00004651"/>
    </source>
</evidence>
<proteinExistence type="inferred from homology"/>
<keyword evidence="11" id="KW-1185">Reference proteome</keyword>
<dbReference type="HOGENOM" id="CLU_119315_0_0_6"/>
<reference evidence="10 11" key="1">
    <citation type="submission" date="2007-01" db="EMBL/GenBank/DDBJ databases">
        <title>Complete sequence of Psychromonas ingrahamii 37.</title>
        <authorList>
            <consortium name="US DOE Joint Genome Institute"/>
            <person name="Copeland A."/>
            <person name="Lucas S."/>
            <person name="Lapidus A."/>
            <person name="Barry K."/>
            <person name="Detter J.C."/>
            <person name="Glavina del Rio T."/>
            <person name="Hammon N."/>
            <person name="Israni S."/>
            <person name="Dalin E."/>
            <person name="Tice H."/>
            <person name="Pitluck S."/>
            <person name="Thompson L.S."/>
            <person name="Brettin T."/>
            <person name="Bruce D."/>
            <person name="Han C."/>
            <person name="Tapia R."/>
            <person name="Schmutz J."/>
            <person name="Larimer F."/>
            <person name="Land M."/>
            <person name="Hauser L."/>
            <person name="Kyrpides N."/>
            <person name="Ivanova N."/>
            <person name="Staley J."/>
            <person name="Richardson P."/>
        </authorList>
    </citation>
    <scope>NUCLEOTIDE SEQUENCE [LARGE SCALE GENOMIC DNA]</scope>
    <source>
        <strain evidence="10 11">37</strain>
    </source>
</reference>
<dbReference type="Proteomes" id="UP000000639">
    <property type="component" value="Chromosome"/>
</dbReference>
<evidence type="ECO:0000256" key="8">
    <source>
        <dbReference type="PIRNR" id="PIRNR018472"/>
    </source>
</evidence>
<dbReference type="KEGG" id="pin:Ping_1124"/>
<evidence type="ECO:0000313" key="10">
    <source>
        <dbReference type="EMBL" id="ABM02961.1"/>
    </source>
</evidence>
<gene>
    <name evidence="10" type="ordered locus">Ping_1124</name>
</gene>
<evidence type="ECO:0000256" key="4">
    <source>
        <dbReference type="ARBA" id="ARBA00022692"/>
    </source>
</evidence>
<dbReference type="PIRSF" id="PIRSF018472">
    <property type="entry name" value="MreD_proteobac"/>
    <property type="match status" value="1"/>
</dbReference>
<dbReference type="PANTHER" id="PTHR37484">
    <property type="entry name" value="ROD SHAPE-DETERMINING PROTEIN MRED"/>
    <property type="match status" value="1"/>
</dbReference>
<name>A1STZ6_PSYIN</name>
<dbReference type="InterPro" id="IPR007227">
    <property type="entry name" value="Cell_shape_determining_MreD"/>
</dbReference>
<evidence type="ECO:0000256" key="5">
    <source>
        <dbReference type="ARBA" id="ARBA00022960"/>
    </source>
</evidence>
<comment type="function">
    <text evidence="8">Involved in formation of the rod shape of the cell. May also contribute to regulation of formation of penicillin-binding proteins.</text>
</comment>
<comment type="similarity">
    <text evidence="2 8">Belongs to the MreD family.</text>
</comment>
<evidence type="ECO:0000313" key="11">
    <source>
        <dbReference type="Proteomes" id="UP000000639"/>
    </source>
</evidence>
<keyword evidence="5 8" id="KW-0133">Cell shape</keyword>